<feature type="compositionally biased region" description="Polar residues" evidence="1">
    <location>
        <begin position="10"/>
        <end position="22"/>
    </location>
</feature>
<evidence type="ECO:0000256" key="1">
    <source>
        <dbReference type="SAM" id="MobiDB-lite"/>
    </source>
</evidence>
<gene>
    <name evidence="2" type="ORF">NDU88_003362</name>
</gene>
<evidence type="ECO:0000313" key="3">
    <source>
        <dbReference type="Proteomes" id="UP001066276"/>
    </source>
</evidence>
<comment type="caution">
    <text evidence="2">The sequence shown here is derived from an EMBL/GenBank/DDBJ whole genome shotgun (WGS) entry which is preliminary data.</text>
</comment>
<organism evidence="2 3">
    <name type="scientific">Pleurodeles waltl</name>
    <name type="common">Iberian ribbed newt</name>
    <dbReference type="NCBI Taxonomy" id="8319"/>
    <lineage>
        <taxon>Eukaryota</taxon>
        <taxon>Metazoa</taxon>
        <taxon>Chordata</taxon>
        <taxon>Craniata</taxon>
        <taxon>Vertebrata</taxon>
        <taxon>Euteleostomi</taxon>
        <taxon>Amphibia</taxon>
        <taxon>Batrachia</taxon>
        <taxon>Caudata</taxon>
        <taxon>Salamandroidea</taxon>
        <taxon>Salamandridae</taxon>
        <taxon>Pleurodelinae</taxon>
        <taxon>Pleurodeles</taxon>
    </lineage>
</organism>
<evidence type="ECO:0000313" key="2">
    <source>
        <dbReference type="EMBL" id="KAJ1098246.1"/>
    </source>
</evidence>
<dbReference type="Proteomes" id="UP001066276">
    <property type="component" value="Chromosome 10"/>
</dbReference>
<reference evidence="2" key="1">
    <citation type="journal article" date="2022" name="bioRxiv">
        <title>Sequencing and chromosome-scale assembly of the giantPleurodeles waltlgenome.</title>
        <authorList>
            <person name="Brown T."/>
            <person name="Elewa A."/>
            <person name="Iarovenko S."/>
            <person name="Subramanian E."/>
            <person name="Araus A.J."/>
            <person name="Petzold A."/>
            <person name="Susuki M."/>
            <person name="Suzuki K.-i.T."/>
            <person name="Hayashi T."/>
            <person name="Toyoda A."/>
            <person name="Oliveira C."/>
            <person name="Osipova E."/>
            <person name="Leigh N.D."/>
            <person name="Simon A."/>
            <person name="Yun M.H."/>
        </authorList>
    </citation>
    <scope>NUCLEOTIDE SEQUENCE</scope>
    <source>
        <strain evidence="2">20211129_DDA</strain>
        <tissue evidence="2">Liver</tissue>
    </source>
</reference>
<accession>A0AAV7M4A9</accession>
<feature type="non-terminal residue" evidence="2">
    <location>
        <position position="79"/>
    </location>
</feature>
<proteinExistence type="predicted"/>
<sequence>GIHHSPEPAYQSTPPSTLVSQGVSNSLLDPQAVSGQGTLVDNPALGPTREVYSSRLQDKGPNKLTNYADFLHLPPACNP</sequence>
<dbReference type="EMBL" id="JANPWB010000014">
    <property type="protein sequence ID" value="KAJ1098246.1"/>
    <property type="molecule type" value="Genomic_DNA"/>
</dbReference>
<keyword evidence="3" id="KW-1185">Reference proteome</keyword>
<dbReference type="AlphaFoldDB" id="A0AAV7M4A9"/>
<protein>
    <submittedName>
        <fullName evidence="2">Uncharacterized protein</fullName>
    </submittedName>
</protein>
<feature type="non-terminal residue" evidence="2">
    <location>
        <position position="1"/>
    </location>
</feature>
<name>A0AAV7M4A9_PLEWA</name>
<feature type="region of interest" description="Disordered" evidence="1">
    <location>
        <begin position="1"/>
        <end position="22"/>
    </location>
</feature>